<comment type="caution">
    <text evidence="4">The sequence shown here is derived from an EMBL/GenBank/DDBJ whole genome shotgun (WGS) entry which is preliminary data.</text>
</comment>
<dbReference type="AlphaFoldDB" id="A0A358E190"/>
<evidence type="ECO:0000313" key="3">
    <source>
        <dbReference type="EMBL" id="HAW76699.1"/>
    </source>
</evidence>
<evidence type="ECO:0000313" key="6">
    <source>
        <dbReference type="Proteomes" id="UP000264779"/>
    </source>
</evidence>
<name>A0A358E190_9ALTE</name>
<dbReference type="Proteomes" id="UP000264779">
    <property type="component" value="Unassembled WGS sequence"/>
</dbReference>
<sequence>MRSWACCRVILFSWFLNPIRATSVFCSPRLSSRLVSPLSSPSSSVSSSGGVNRKVTDISQSVDASPMV</sequence>
<feature type="region of interest" description="Disordered" evidence="1">
    <location>
        <begin position="34"/>
        <end position="68"/>
    </location>
</feature>
<dbReference type="Proteomes" id="UP000263517">
    <property type="component" value="Unassembled WGS sequence"/>
</dbReference>
<evidence type="ECO:0000313" key="5">
    <source>
        <dbReference type="Proteomes" id="UP000263517"/>
    </source>
</evidence>
<evidence type="ECO:0000256" key="1">
    <source>
        <dbReference type="SAM" id="MobiDB-lite"/>
    </source>
</evidence>
<protein>
    <recommendedName>
        <fullName evidence="7">Secreted protein</fullName>
    </recommendedName>
</protein>
<evidence type="ECO:0008006" key="7">
    <source>
        <dbReference type="Google" id="ProtNLM"/>
    </source>
</evidence>
<keyword evidence="2" id="KW-0732">Signal</keyword>
<organism evidence="4 6">
    <name type="scientific">Alteromonas australica</name>
    <dbReference type="NCBI Taxonomy" id="589873"/>
    <lineage>
        <taxon>Bacteria</taxon>
        <taxon>Pseudomonadati</taxon>
        <taxon>Pseudomonadota</taxon>
        <taxon>Gammaproteobacteria</taxon>
        <taxon>Alteromonadales</taxon>
        <taxon>Alteromonadaceae</taxon>
        <taxon>Alteromonas/Salinimonas group</taxon>
        <taxon>Alteromonas</taxon>
    </lineage>
</organism>
<feature type="compositionally biased region" description="Polar residues" evidence="1">
    <location>
        <begin position="57"/>
        <end position="68"/>
    </location>
</feature>
<evidence type="ECO:0000313" key="4">
    <source>
        <dbReference type="EMBL" id="HBU51942.1"/>
    </source>
</evidence>
<dbReference type="EMBL" id="DNAN01000475">
    <property type="protein sequence ID" value="HAW76699.1"/>
    <property type="molecule type" value="Genomic_DNA"/>
</dbReference>
<feature type="compositionally biased region" description="Low complexity" evidence="1">
    <location>
        <begin position="34"/>
        <end position="48"/>
    </location>
</feature>
<reference evidence="5 6" key="1">
    <citation type="journal article" date="2018" name="Nat. Biotechnol.">
        <title>A standardized bacterial taxonomy based on genome phylogeny substantially revises the tree of life.</title>
        <authorList>
            <person name="Parks D.H."/>
            <person name="Chuvochina M."/>
            <person name="Waite D.W."/>
            <person name="Rinke C."/>
            <person name="Skarshewski A."/>
            <person name="Chaumeil P.A."/>
            <person name="Hugenholtz P."/>
        </authorList>
    </citation>
    <scope>NUCLEOTIDE SEQUENCE [LARGE SCALE GENOMIC DNA]</scope>
    <source>
        <strain evidence="4">UBA11621</strain>
        <strain evidence="3">UBA11978</strain>
    </source>
</reference>
<evidence type="ECO:0000256" key="2">
    <source>
        <dbReference type="SAM" id="SignalP"/>
    </source>
</evidence>
<feature type="chain" id="PRO_5036067680" description="Secreted protein" evidence="2">
    <location>
        <begin position="22"/>
        <end position="68"/>
    </location>
</feature>
<accession>A0A358E190</accession>
<gene>
    <name evidence="3" type="ORF">DCW74_13300</name>
    <name evidence="4" type="ORF">DEB45_11840</name>
</gene>
<dbReference type="EMBL" id="DONK01000176">
    <property type="protein sequence ID" value="HBU51942.1"/>
    <property type="molecule type" value="Genomic_DNA"/>
</dbReference>
<proteinExistence type="predicted"/>
<feature type="signal peptide" evidence="2">
    <location>
        <begin position="1"/>
        <end position="21"/>
    </location>
</feature>